<feature type="transmembrane region" description="Helical" evidence="7">
    <location>
        <begin position="132"/>
        <end position="153"/>
    </location>
</feature>
<evidence type="ECO:0000256" key="2">
    <source>
        <dbReference type="ARBA" id="ARBA00009772"/>
    </source>
</evidence>
<keyword evidence="6 7" id="KW-0472">Membrane</keyword>
<keyword evidence="4 7" id="KW-0812">Transmembrane</keyword>
<dbReference type="PANTHER" id="PTHR30065:SF1">
    <property type="entry name" value="SURFACE PRESENTATION OF ANTIGENS PROTEIN SPAR"/>
    <property type="match status" value="1"/>
</dbReference>
<comment type="similarity">
    <text evidence="2 7">Belongs to the FliR/MopE/SpaR family.</text>
</comment>
<proteinExistence type="inferred from homology"/>
<feature type="transmembrane region" description="Helical" evidence="7">
    <location>
        <begin position="79"/>
        <end position="99"/>
    </location>
</feature>
<dbReference type="InterPro" id="IPR006304">
    <property type="entry name" value="T3SS_SpaR/YscT"/>
</dbReference>
<evidence type="ECO:0000256" key="3">
    <source>
        <dbReference type="ARBA" id="ARBA00022475"/>
    </source>
</evidence>
<feature type="transmembrane region" description="Helical" evidence="7">
    <location>
        <begin position="46"/>
        <end position="67"/>
    </location>
</feature>
<reference evidence="8 9" key="1">
    <citation type="submission" date="2015-06" db="EMBL/GenBank/DDBJ databases">
        <title>Improved classification and identification of acetic acid bacteria using matrix-assisted laser desorption/ionization time-of-flight mass spectrometry; Gluconobacter nephelii and Gluconobacter uchimurae are later heterotypic synonyms of Gluconobacter japonicus and Gluconobacter oxydans, respectively.</title>
        <authorList>
            <person name="Li L."/>
            <person name="Cleenwerck I."/>
            <person name="De Vuyst L."/>
            <person name="Vandamme P."/>
        </authorList>
    </citation>
    <scope>NUCLEOTIDE SEQUENCE [LARGE SCALE GENOMIC DNA]</scope>
    <source>
        <strain evidence="8 9">LMG 1768</strain>
    </source>
</reference>
<feature type="transmembrane region" description="Helical" evidence="7">
    <location>
        <begin position="165"/>
        <end position="184"/>
    </location>
</feature>
<dbReference type="AlphaFoldDB" id="A0A149TIF7"/>
<comment type="subcellular location">
    <subcellularLocation>
        <location evidence="1 7">Cell membrane</location>
        <topology evidence="1 7">Multi-pass membrane protein</topology>
    </subcellularLocation>
</comment>
<dbReference type="PATRIC" id="fig|318683.6.peg.1455"/>
<comment type="caution">
    <text evidence="8">The sequence shown here is derived from an EMBL/GenBank/DDBJ whole genome shotgun (WGS) entry which is preliminary data.</text>
</comment>
<evidence type="ECO:0000313" key="8">
    <source>
        <dbReference type="EMBL" id="KXV47497.1"/>
    </source>
</evidence>
<protein>
    <recommendedName>
        <fullName evidence="10">EscT/YscT/HrcT family type III secretion system export apparatus protein</fullName>
    </recommendedName>
</protein>
<evidence type="ECO:0000256" key="5">
    <source>
        <dbReference type="ARBA" id="ARBA00022989"/>
    </source>
</evidence>
<feature type="transmembrane region" description="Helical" evidence="7">
    <location>
        <begin position="228"/>
        <end position="248"/>
    </location>
</feature>
<keyword evidence="3 7" id="KW-1003">Cell membrane</keyword>
<evidence type="ECO:0000256" key="1">
    <source>
        <dbReference type="ARBA" id="ARBA00004651"/>
    </source>
</evidence>
<dbReference type="GO" id="GO:0006605">
    <property type="term" value="P:protein targeting"/>
    <property type="evidence" value="ECO:0007669"/>
    <property type="project" value="UniProtKB-UniRule"/>
</dbReference>
<sequence>MPATDALVVLQQMMPWLSSIALAMSRPAGAAIVLPVFTRMQLGGPITGAIAFALGIPATPMIHAGLLTEPRSLMALGMLGAKEMVIGVIIGLLIGLPIWGVQCAGELLDTQRSATQGQAEDPGSGNQESTTAGFFALAVTTLFVLSGGLNLLADTLLSSETLWPPLALALAPQPGFGMVLLGLLDRLETVSLSIGAPVMLAMLLCEASVILLMRAIPKLHLYDLAPNLRNLVFILMMFGYCAWLVSYMKHDLVASRDVLGTMRQLLKP</sequence>
<evidence type="ECO:0000256" key="7">
    <source>
        <dbReference type="RuleBase" id="RU362072"/>
    </source>
</evidence>
<evidence type="ECO:0000256" key="4">
    <source>
        <dbReference type="ARBA" id="ARBA00022692"/>
    </source>
</evidence>
<dbReference type="InterPro" id="IPR002010">
    <property type="entry name" value="T3SS_IM_R"/>
</dbReference>
<dbReference type="RefSeq" id="WP_062108720.1">
    <property type="nucleotide sequence ID" value="NZ_JAERLB010000001.1"/>
</dbReference>
<gene>
    <name evidence="8" type="ORF">AD945_10770</name>
</gene>
<dbReference type="GO" id="GO:0005886">
    <property type="term" value="C:plasma membrane"/>
    <property type="evidence" value="ECO:0007669"/>
    <property type="project" value="UniProtKB-SubCell"/>
</dbReference>
<keyword evidence="5 7" id="KW-1133">Transmembrane helix</keyword>
<dbReference type="STRING" id="318683.A0U94_10265"/>
<evidence type="ECO:0000313" key="9">
    <source>
        <dbReference type="Proteomes" id="UP000075636"/>
    </source>
</evidence>
<dbReference type="PRINTS" id="PR00953">
    <property type="entry name" value="TYPE3IMRPROT"/>
</dbReference>
<dbReference type="PANTHER" id="PTHR30065">
    <property type="entry name" value="FLAGELLAR BIOSYNTHETIC PROTEIN FLIR"/>
    <property type="match status" value="1"/>
</dbReference>
<dbReference type="Proteomes" id="UP000075636">
    <property type="component" value="Unassembled WGS sequence"/>
</dbReference>
<feature type="transmembrane region" description="Helical" evidence="7">
    <location>
        <begin position="190"/>
        <end position="216"/>
    </location>
</feature>
<dbReference type="Pfam" id="PF01311">
    <property type="entry name" value="Bac_export_1"/>
    <property type="match status" value="1"/>
</dbReference>
<name>A0A149TIF7_9PROT</name>
<evidence type="ECO:0008006" key="10">
    <source>
        <dbReference type="Google" id="ProtNLM"/>
    </source>
</evidence>
<dbReference type="NCBIfam" id="TIGR01401">
    <property type="entry name" value="fliR_like_III"/>
    <property type="match status" value="1"/>
</dbReference>
<organism evidence="8 9">
    <name type="scientific">Gluconobacter albidus</name>
    <dbReference type="NCBI Taxonomy" id="318683"/>
    <lineage>
        <taxon>Bacteria</taxon>
        <taxon>Pseudomonadati</taxon>
        <taxon>Pseudomonadota</taxon>
        <taxon>Alphaproteobacteria</taxon>
        <taxon>Acetobacterales</taxon>
        <taxon>Acetobacteraceae</taxon>
        <taxon>Gluconobacter</taxon>
    </lineage>
</organism>
<accession>A0A149TIF7</accession>
<dbReference type="EMBL" id="LHZR01000109">
    <property type="protein sequence ID" value="KXV47497.1"/>
    <property type="molecule type" value="Genomic_DNA"/>
</dbReference>
<evidence type="ECO:0000256" key="6">
    <source>
        <dbReference type="ARBA" id="ARBA00023136"/>
    </source>
</evidence>
<dbReference type="OrthoDB" id="9807748at2"/>